<dbReference type="SUPFAM" id="SSF56672">
    <property type="entry name" value="DNA/RNA polymerases"/>
    <property type="match status" value="1"/>
</dbReference>
<evidence type="ECO:0000313" key="2">
    <source>
        <dbReference type="Proteomes" id="UP000765509"/>
    </source>
</evidence>
<feature type="non-terminal residue" evidence="1">
    <location>
        <position position="63"/>
    </location>
</feature>
<dbReference type="Proteomes" id="UP000765509">
    <property type="component" value="Unassembled WGS sequence"/>
</dbReference>
<sequence length="63" mass="6903">MDAIKGFHQNFLTENAKKLLRIIVHCGIYEYLGMPFGVTGALQSEEGLALSKLGLTYGGLKDM</sequence>
<dbReference type="EMBL" id="AVOT02050885">
    <property type="protein sequence ID" value="MBW0545927.1"/>
    <property type="molecule type" value="Genomic_DNA"/>
</dbReference>
<keyword evidence="2" id="KW-1185">Reference proteome</keyword>
<dbReference type="AlphaFoldDB" id="A0A9Q3FYE9"/>
<reference evidence="1" key="1">
    <citation type="submission" date="2021-03" db="EMBL/GenBank/DDBJ databases">
        <title>Draft genome sequence of rust myrtle Austropuccinia psidii MF-1, a brazilian biotype.</title>
        <authorList>
            <person name="Quecine M.C."/>
            <person name="Pachon D.M.R."/>
            <person name="Bonatelli M.L."/>
            <person name="Correr F.H."/>
            <person name="Franceschini L.M."/>
            <person name="Leite T.F."/>
            <person name="Margarido G.R.A."/>
            <person name="Almeida C.A."/>
            <person name="Ferrarezi J.A."/>
            <person name="Labate C.A."/>
        </authorList>
    </citation>
    <scope>NUCLEOTIDE SEQUENCE</scope>
    <source>
        <strain evidence="1">MF-1</strain>
    </source>
</reference>
<name>A0A9Q3FYE9_9BASI</name>
<organism evidence="1 2">
    <name type="scientific">Austropuccinia psidii MF-1</name>
    <dbReference type="NCBI Taxonomy" id="1389203"/>
    <lineage>
        <taxon>Eukaryota</taxon>
        <taxon>Fungi</taxon>
        <taxon>Dikarya</taxon>
        <taxon>Basidiomycota</taxon>
        <taxon>Pucciniomycotina</taxon>
        <taxon>Pucciniomycetes</taxon>
        <taxon>Pucciniales</taxon>
        <taxon>Sphaerophragmiaceae</taxon>
        <taxon>Austropuccinia</taxon>
    </lineage>
</organism>
<protein>
    <submittedName>
        <fullName evidence="1">Uncharacterized protein</fullName>
    </submittedName>
</protein>
<evidence type="ECO:0000313" key="1">
    <source>
        <dbReference type="EMBL" id="MBW0545927.1"/>
    </source>
</evidence>
<dbReference type="OrthoDB" id="2369050at2759"/>
<proteinExistence type="predicted"/>
<gene>
    <name evidence="1" type="ORF">O181_085642</name>
</gene>
<comment type="caution">
    <text evidence="1">The sequence shown here is derived from an EMBL/GenBank/DDBJ whole genome shotgun (WGS) entry which is preliminary data.</text>
</comment>
<dbReference type="InterPro" id="IPR043502">
    <property type="entry name" value="DNA/RNA_pol_sf"/>
</dbReference>
<accession>A0A9Q3FYE9</accession>